<dbReference type="InterPro" id="IPR010234">
    <property type="entry name" value="Phasin_subfam-2"/>
</dbReference>
<gene>
    <name evidence="3" type="ORF">GA0061101_1552</name>
    <name evidence="2" type="ORF">GGD46_006812</name>
</gene>
<evidence type="ECO:0000313" key="5">
    <source>
        <dbReference type="Proteomes" id="UP000565576"/>
    </source>
</evidence>
<evidence type="ECO:0000259" key="1">
    <source>
        <dbReference type="Pfam" id="PF09361"/>
    </source>
</evidence>
<dbReference type="EMBL" id="JACHBG010000042">
    <property type="protein sequence ID" value="MBB6489483.1"/>
    <property type="molecule type" value="Genomic_DNA"/>
</dbReference>
<proteinExistence type="predicted"/>
<feature type="domain" description="Phasin" evidence="1">
    <location>
        <begin position="46"/>
        <end position="140"/>
    </location>
</feature>
<dbReference type="AlphaFoldDB" id="A0A1C3XKF3"/>
<dbReference type="Proteomes" id="UP000199205">
    <property type="component" value="Unassembled WGS sequence"/>
</dbReference>
<dbReference type="OrthoDB" id="8420960at2"/>
<organism evidence="3 4">
    <name type="scientific">Rhizobium lusitanum</name>
    <dbReference type="NCBI Taxonomy" id="293958"/>
    <lineage>
        <taxon>Bacteria</taxon>
        <taxon>Pseudomonadati</taxon>
        <taxon>Pseudomonadota</taxon>
        <taxon>Alphaproteobacteria</taxon>
        <taxon>Hyphomicrobiales</taxon>
        <taxon>Rhizobiaceae</taxon>
        <taxon>Rhizobium/Agrobacterium group</taxon>
        <taxon>Rhizobium</taxon>
    </lineage>
</organism>
<accession>A0A1C3XKF3</accession>
<evidence type="ECO:0000313" key="2">
    <source>
        <dbReference type="EMBL" id="MBB6489483.1"/>
    </source>
</evidence>
<evidence type="ECO:0000313" key="4">
    <source>
        <dbReference type="Proteomes" id="UP000199205"/>
    </source>
</evidence>
<dbReference type="NCBIfam" id="TIGR01985">
    <property type="entry name" value="phasin_2"/>
    <property type="match status" value="1"/>
</dbReference>
<sequence length="152" mass="16315">MTTKVSERSFETIENSASSPLKVADQIGASVEKGNKQLTEAFFKFASSAEEAQKILTPIFETATLAGYELSLKSVAALQANAVAGFSHLQALFGANSPSQVFELQSAFLHKRVDTSIENAKEFRALASKAVAEIAKPINNAFDKFLADLKAV</sequence>
<reference evidence="3 4" key="1">
    <citation type="submission" date="2016-08" db="EMBL/GenBank/DDBJ databases">
        <authorList>
            <person name="Seilhamer J.J."/>
        </authorList>
    </citation>
    <scope>NUCLEOTIDE SEQUENCE [LARGE SCALE GENOMIC DNA]</scope>
    <source>
        <strain evidence="3 4">P1-7</strain>
    </source>
</reference>
<dbReference type="Proteomes" id="UP000565576">
    <property type="component" value="Unassembled WGS sequence"/>
</dbReference>
<dbReference type="EMBL" id="FMAF01000055">
    <property type="protein sequence ID" value="SCB52743.1"/>
    <property type="molecule type" value="Genomic_DNA"/>
</dbReference>
<dbReference type="Pfam" id="PF09361">
    <property type="entry name" value="Phasin_2"/>
    <property type="match status" value="1"/>
</dbReference>
<name>A0A1C3XKF3_9HYPH</name>
<protein>
    <submittedName>
        <fullName evidence="3">Phasin</fullName>
    </submittedName>
</protein>
<reference evidence="2 5" key="2">
    <citation type="submission" date="2020-08" db="EMBL/GenBank/DDBJ databases">
        <title>Genomic Encyclopedia of Type Strains, Phase IV (KMG-V): Genome sequencing to study the core and pangenomes of soil and plant-associated prokaryotes.</title>
        <authorList>
            <person name="Whitman W."/>
        </authorList>
    </citation>
    <scope>NUCLEOTIDE SEQUENCE [LARGE SCALE GENOMIC DNA]</scope>
    <source>
        <strain evidence="2 5">SEMIA 4060</strain>
    </source>
</reference>
<dbReference type="InterPro" id="IPR018968">
    <property type="entry name" value="Phasin"/>
</dbReference>
<dbReference type="RefSeq" id="WP_004112695.1">
    <property type="nucleotide sequence ID" value="NZ_FMAF01000055.1"/>
</dbReference>
<evidence type="ECO:0000313" key="3">
    <source>
        <dbReference type="EMBL" id="SCB52743.1"/>
    </source>
</evidence>